<dbReference type="Proteomes" id="UP000296049">
    <property type="component" value="Unassembled WGS sequence"/>
</dbReference>
<name>R0L3G8_ANAPL</name>
<reference evidence="2" key="1">
    <citation type="journal article" date="2013" name="Nat. Genet.">
        <title>The duck genome and transcriptome provide insight into an avian influenza virus reservoir species.</title>
        <authorList>
            <person name="Huang Y."/>
            <person name="Li Y."/>
            <person name="Burt D.W."/>
            <person name="Chen H."/>
            <person name="Zhang Y."/>
            <person name="Qian W."/>
            <person name="Kim H."/>
            <person name="Gan S."/>
            <person name="Zhao Y."/>
            <person name="Li J."/>
            <person name="Yi K."/>
            <person name="Feng H."/>
            <person name="Zhu P."/>
            <person name="Li B."/>
            <person name="Liu Q."/>
            <person name="Fairley S."/>
            <person name="Magor K.E."/>
            <person name="Du Z."/>
            <person name="Hu X."/>
            <person name="Goodman L."/>
            <person name="Tafer H."/>
            <person name="Vignal A."/>
            <person name="Lee T."/>
            <person name="Kim K.W."/>
            <person name="Sheng Z."/>
            <person name="An Y."/>
            <person name="Searle S."/>
            <person name="Herrero J."/>
            <person name="Groenen M.A."/>
            <person name="Crooijmans R.P."/>
            <person name="Faraut T."/>
            <person name="Cai Q."/>
            <person name="Webster R.G."/>
            <person name="Aldridge J.R."/>
            <person name="Warren W.C."/>
            <person name="Bartschat S."/>
            <person name="Kehr S."/>
            <person name="Marz M."/>
            <person name="Stadler P.F."/>
            <person name="Smith J."/>
            <person name="Kraus R.H."/>
            <person name="Zhao Y."/>
            <person name="Ren L."/>
            <person name="Fei J."/>
            <person name="Morisson M."/>
            <person name="Kaiser P."/>
            <person name="Griffin D.K."/>
            <person name="Rao M."/>
            <person name="Pitel F."/>
            <person name="Wang J."/>
            <person name="Li N."/>
        </authorList>
    </citation>
    <scope>NUCLEOTIDE SEQUENCE [LARGE SCALE GENOMIC DNA]</scope>
</reference>
<gene>
    <name evidence="1" type="ORF">Anapl_17145</name>
</gene>
<sequence length="237" mass="26917">MEDPANFEKDGKENVRVEFMHKLRGIICRYKRVYCTDYDVDFGGLIVCTYRYTIPKGMRDERLLLLHLFLLLQGLKEWVLACHVFRQDAEISDVLLFCLELATTTNQDEMSPQSDQTLPFHEIILLKQDKTNSFQDQEHGDGSRGKGDQPGLPLHLVHLGDVVALSQNILNTSSNAAQPAAVLSCWSGCAQNPWDRTSTLPIEGWQQMVHAVLPPYQCCCVHWGIQFCRIEAIHSIS</sequence>
<accession>R0L3G8</accession>
<protein>
    <submittedName>
        <fullName evidence="1">Uncharacterized protein</fullName>
    </submittedName>
</protein>
<dbReference type="EMBL" id="KB744582">
    <property type="protein sequence ID" value="EOA94802.1"/>
    <property type="molecule type" value="Genomic_DNA"/>
</dbReference>
<organism evidence="1 2">
    <name type="scientific">Anas platyrhynchos</name>
    <name type="common">Mallard</name>
    <name type="synonym">Anas boschas</name>
    <dbReference type="NCBI Taxonomy" id="8839"/>
    <lineage>
        <taxon>Eukaryota</taxon>
        <taxon>Metazoa</taxon>
        <taxon>Chordata</taxon>
        <taxon>Craniata</taxon>
        <taxon>Vertebrata</taxon>
        <taxon>Euteleostomi</taxon>
        <taxon>Archelosauria</taxon>
        <taxon>Archosauria</taxon>
        <taxon>Dinosauria</taxon>
        <taxon>Saurischia</taxon>
        <taxon>Theropoda</taxon>
        <taxon>Coelurosauria</taxon>
        <taxon>Aves</taxon>
        <taxon>Neognathae</taxon>
        <taxon>Galloanserae</taxon>
        <taxon>Anseriformes</taxon>
        <taxon>Anatidae</taxon>
        <taxon>Anatinae</taxon>
        <taxon>Anas</taxon>
    </lineage>
</organism>
<dbReference type="AlphaFoldDB" id="R0L3G8"/>
<keyword evidence="2" id="KW-1185">Reference proteome</keyword>
<evidence type="ECO:0000313" key="1">
    <source>
        <dbReference type="EMBL" id="EOA94802.1"/>
    </source>
</evidence>
<proteinExistence type="predicted"/>
<evidence type="ECO:0000313" key="2">
    <source>
        <dbReference type="Proteomes" id="UP000296049"/>
    </source>
</evidence>